<evidence type="ECO:0000313" key="3">
    <source>
        <dbReference type="EMBL" id="GAQ80522.1"/>
    </source>
</evidence>
<dbReference type="InterPro" id="IPR001179">
    <property type="entry name" value="PPIase_FKBP_dom"/>
</dbReference>
<dbReference type="PANTHER" id="PTHR47862:SF1">
    <property type="entry name" value="PEPTIDYL-PROLYL CIS-TRANS ISOMERASE FKBP18, CHLOROPLASTIC"/>
    <property type="match status" value="1"/>
</dbReference>
<evidence type="ECO:0000259" key="2">
    <source>
        <dbReference type="PROSITE" id="PS50059"/>
    </source>
</evidence>
<dbReference type="SUPFAM" id="SSF54534">
    <property type="entry name" value="FKBP-like"/>
    <property type="match status" value="1"/>
</dbReference>
<proteinExistence type="predicted"/>
<comment type="catalytic activity">
    <reaction evidence="1">
        <text>[protein]-peptidylproline (omega=180) = [protein]-peptidylproline (omega=0)</text>
        <dbReference type="Rhea" id="RHEA:16237"/>
        <dbReference type="Rhea" id="RHEA-COMP:10747"/>
        <dbReference type="Rhea" id="RHEA-COMP:10748"/>
        <dbReference type="ChEBI" id="CHEBI:83833"/>
        <dbReference type="ChEBI" id="CHEBI:83834"/>
        <dbReference type="EC" id="5.2.1.8"/>
    </reaction>
</comment>
<dbReference type="Gene3D" id="3.10.50.40">
    <property type="match status" value="1"/>
</dbReference>
<dbReference type="AlphaFoldDB" id="A0A1Y1HRT5"/>
<accession>A0A1Y1HRT5</accession>
<gene>
    <name evidence="3" type="ORF">KFL_000560120</name>
</gene>
<dbReference type="InterPro" id="IPR046357">
    <property type="entry name" value="PPIase_dom_sf"/>
</dbReference>
<dbReference type="FunFam" id="3.10.50.40:FF:000036">
    <property type="entry name" value="Peptidylprolyl isomerase"/>
    <property type="match status" value="1"/>
</dbReference>
<dbReference type="PROSITE" id="PS50059">
    <property type="entry name" value="FKBP_PPIASE"/>
    <property type="match status" value="1"/>
</dbReference>
<dbReference type="EMBL" id="DF237005">
    <property type="protein sequence ID" value="GAQ80522.1"/>
    <property type="molecule type" value="Genomic_DNA"/>
</dbReference>
<keyword evidence="4" id="KW-1185">Reference proteome</keyword>
<keyword evidence="1" id="KW-0697">Rotamase</keyword>
<dbReference type="PANTHER" id="PTHR47862">
    <property type="entry name" value="PEPTIDYL-PROLYL CIS-TRANS ISOMERASE FKBP18, CHLOROPLASTIC"/>
    <property type="match status" value="1"/>
</dbReference>
<evidence type="ECO:0000313" key="4">
    <source>
        <dbReference type="Proteomes" id="UP000054558"/>
    </source>
</evidence>
<evidence type="ECO:0000256" key="1">
    <source>
        <dbReference type="PROSITE-ProRule" id="PRU00277"/>
    </source>
</evidence>
<keyword evidence="1 3" id="KW-0413">Isomerase</keyword>
<organism evidence="3 4">
    <name type="scientific">Klebsormidium nitens</name>
    <name type="common">Green alga</name>
    <name type="synonym">Ulothrix nitens</name>
    <dbReference type="NCBI Taxonomy" id="105231"/>
    <lineage>
        <taxon>Eukaryota</taxon>
        <taxon>Viridiplantae</taxon>
        <taxon>Streptophyta</taxon>
        <taxon>Klebsormidiophyceae</taxon>
        <taxon>Klebsormidiales</taxon>
        <taxon>Klebsormidiaceae</taxon>
        <taxon>Klebsormidium</taxon>
    </lineage>
</organism>
<dbReference type="STRING" id="105231.A0A1Y1HRT5"/>
<dbReference type="GO" id="GO:0003755">
    <property type="term" value="F:peptidyl-prolyl cis-trans isomerase activity"/>
    <property type="evidence" value="ECO:0007669"/>
    <property type="project" value="UniProtKB-KW"/>
</dbReference>
<feature type="domain" description="PPIase FKBP-type" evidence="2">
    <location>
        <begin position="140"/>
        <end position="258"/>
    </location>
</feature>
<dbReference type="Proteomes" id="UP000054558">
    <property type="component" value="Unassembled WGS sequence"/>
</dbReference>
<dbReference type="OMA" id="NATIXIV"/>
<protein>
    <recommendedName>
        <fullName evidence="1">peptidylprolyl isomerase</fullName>
        <ecNumber evidence="1">5.2.1.8</ecNumber>
    </recommendedName>
</protein>
<reference evidence="3 4" key="1">
    <citation type="journal article" date="2014" name="Nat. Commun.">
        <title>Klebsormidium flaccidum genome reveals primary factors for plant terrestrial adaptation.</title>
        <authorList>
            <person name="Hori K."/>
            <person name="Maruyama F."/>
            <person name="Fujisawa T."/>
            <person name="Togashi T."/>
            <person name="Yamamoto N."/>
            <person name="Seo M."/>
            <person name="Sato S."/>
            <person name="Yamada T."/>
            <person name="Mori H."/>
            <person name="Tajima N."/>
            <person name="Moriyama T."/>
            <person name="Ikeuchi M."/>
            <person name="Watanabe M."/>
            <person name="Wada H."/>
            <person name="Kobayashi K."/>
            <person name="Saito M."/>
            <person name="Masuda T."/>
            <person name="Sasaki-Sekimoto Y."/>
            <person name="Mashiguchi K."/>
            <person name="Awai K."/>
            <person name="Shimojima M."/>
            <person name="Masuda S."/>
            <person name="Iwai M."/>
            <person name="Nobusawa T."/>
            <person name="Narise T."/>
            <person name="Kondo S."/>
            <person name="Saito H."/>
            <person name="Sato R."/>
            <person name="Murakawa M."/>
            <person name="Ihara Y."/>
            <person name="Oshima-Yamada Y."/>
            <person name="Ohtaka K."/>
            <person name="Satoh M."/>
            <person name="Sonobe K."/>
            <person name="Ishii M."/>
            <person name="Ohtani R."/>
            <person name="Kanamori-Sato M."/>
            <person name="Honoki R."/>
            <person name="Miyazaki D."/>
            <person name="Mochizuki H."/>
            <person name="Umetsu J."/>
            <person name="Higashi K."/>
            <person name="Shibata D."/>
            <person name="Kamiya Y."/>
            <person name="Sato N."/>
            <person name="Nakamura Y."/>
            <person name="Tabata S."/>
            <person name="Ida S."/>
            <person name="Kurokawa K."/>
            <person name="Ohta H."/>
        </authorList>
    </citation>
    <scope>NUCLEOTIDE SEQUENCE [LARGE SCALE GENOMIC DNA]</scope>
    <source>
        <strain evidence="3 4">NIES-2285</strain>
    </source>
</reference>
<dbReference type="Pfam" id="PF00254">
    <property type="entry name" value="FKBP_C"/>
    <property type="match status" value="1"/>
</dbReference>
<name>A0A1Y1HRT5_KLENI</name>
<dbReference type="OrthoDB" id="1902587at2759"/>
<dbReference type="EC" id="5.2.1.8" evidence="1"/>
<dbReference type="InterPro" id="IPR044180">
    <property type="entry name" value="FKBP18-like"/>
</dbReference>
<sequence length="264" mass="28350">MAAAQACCALGCGSSSLLLERTLWKRRQPQNVAFPGGCKRNAGISRESCRLSGLWQCGPINACAKPNEVSKEGISSGPSITLSRRALASLAIVASWLNVSPGQARERRQQKVDDAEYSTSEEGLKYYDFNQGRGPEAVKGKKVVVHFDCVYKTLTVVSSRSSKLLGGNRVIAQPYELVVGSKPGSERKRDFVDNANGLFSAQAAPKPPPALYSIVEGMRVGGKRTVIVPPELGYGQKGVGEIPPGATFDLNIELLEVEDVRKDA</sequence>